<evidence type="ECO:0000256" key="2">
    <source>
        <dbReference type="SAM" id="SignalP"/>
    </source>
</evidence>
<protein>
    <submittedName>
        <fullName evidence="3">Uncharacterized protein</fullName>
    </submittedName>
</protein>
<dbReference type="EMBL" id="CM001202">
    <property type="protein sequence ID" value="EGP86105.1"/>
    <property type="molecule type" value="Genomic_DNA"/>
</dbReference>
<evidence type="ECO:0000256" key="1">
    <source>
        <dbReference type="SAM" id="MobiDB-lite"/>
    </source>
</evidence>
<feature type="region of interest" description="Disordered" evidence="1">
    <location>
        <begin position="60"/>
        <end position="81"/>
    </location>
</feature>
<dbReference type="AlphaFoldDB" id="F9XFX3"/>
<sequence>MIIWVYLLSTRLGSQMCWTHVIQTTLWRRISWKAPTAMCTRHASRSCRSSPVRALLCSKKPVSPRGRAGHRKSHNERDAVRDARSNAVAAMYHTRAEGHHLDGFEYPTAYDLYIRLDVSLSSET</sequence>
<dbReference type="GeneID" id="13397461"/>
<dbReference type="KEGG" id="ztr:MYCGRDRAFT_105227"/>
<accession>F9XFX3</accession>
<organism evidence="3 4">
    <name type="scientific">Zymoseptoria tritici (strain CBS 115943 / IPO323)</name>
    <name type="common">Speckled leaf blotch fungus</name>
    <name type="synonym">Septoria tritici</name>
    <dbReference type="NCBI Taxonomy" id="336722"/>
    <lineage>
        <taxon>Eukaryota</taxon>
        <taxon>Fungi</taxon>
        <taxon>Dikarya</taxon>
        <taxon>Ascomycota</taxon>
        <taxon>Pezizomycotina</taxon>
        <taxon>Dothideomycetes</taxon>
        <taxon>Dothideomycetidae</taxon>
        <taxon>Mycosphaerellales</taxon>
        <taxon>Mycosphaerellaceae</taxon>
        <taxon>Zymoseptoria</taxon>
    </lineage>
</organism>
<proteinExistence type="predicted"/>
<keyword evidence="4" id="KW-1185">Reference proteome</keyword>
<name>F9XFX3_ZYMTI</name>
<feature type="signal peptide" evidence="2">
    <location>
        <begin position="1"/>
        <end position="19"/>
    </location>
</feature>
<dbReference type="HOGENOM" id="CLU_2005724_0_0_1"/>
<feature type="chain" id="PRO_5003395626" evidence="2">
    <location>
        <begin position="20"/>
        <end position="124"/>
    </location>
</feature>
<evidence type="ECO:0000313" key="3">
    <source>
        <dbReference type="EMBL" id="EGP86105.1"/>
    </source>
</evidence>
<evidence type="ECO:0000313" key="4">
    <source>
        <dbReference type="Proteomes" id="UP000008062"/>
    </source>
</evidence>
<reference evidence="3 4" key="1">
    <citation type="journal article" date="2011" name="PLoS Genet.">
        <title>Finished genome of the fungal wheat pathogen Mycosphaerella graminicola reveals dispensome structure, chromosome plasticity, and stealth pathogenesis.</title>
        <authorList>
            <person name="Goodwin S.B."/>
            <person name="Ben M'barek S."/>
            <person name="Dhillon B."/>
            <person name="Wittenberg A.H.J."/>
            <person name="Crane C.F."/>
            <person name="Hane J.K."/>
            <person name="Foster A.J."/>
            <person name="Van der Lee T.A.J."/>
            <person name="Grimwood J."/>
            <person name="Aerts A."/>
            <person name="Antoniw J."/>
            <person name="Bailey A."/>
            <person name="Bluhm B."/>
            <person name="Bowler J."/>
            <person name="Bristow J."/>
            <person name="van der Burgt A."/>
            <person name="Canto-Canche B."/>
            <person name="Churchill A.C.L."/>
            <person name="Conde-Ferraez L."/>
            <person name="Cools H.J."/>
            <person name="Coutinho P.M."/>
            <person name="Csukai M."/>
            <person name="Dehal P."/>
            <person name="De Wit P."/>
            <person name="Donzelli B."/>
            <person name="van de Geest H.C."/>
            <person name="van Ham R.C.H.J."/>
            <person name="Hammond-Kosack K.E."/>
            <person name="Henrissat B."/>
            <person name="Kilian A."/>
            <person name="Kobayashi A.K."/>
            <person name="Koopmann E."/>
            <person name="Kourmpetis Y."/>
            <person name="Kuzniar A."/>
            <person name="Lindquist E."/>
            <person name="Lombard V."/>
            <person name="Maliepaard C."/>
            <person name="Martins N."/>
            <person name="Mehrabi R."/>
            <person name="Nap J.P.H."/>
            <person name="Ponomarenko A."/>
            <person name="Rudd J.J."/>
            <person name="Salamov A."/>
            <person name="Schmutz J."/>
            <person name="Schouten H.J."/>
            <person name="Shapiro H."/>
            <person name="Stergiopoulos I."/>
            <person name="Torriani S.F.F."/>
            <person name="Tu H."/>
            <person name="de Vries R.P."/>
            <person name="Waalwijk C."/>
            <person name="Ware S.B."/>
            <person name="Wiebenga A."/>
            <person name="Zwiers L.-H."/>
            <person name="Oliver R.P."/>
            <person name="Grigoriev I.V."/>
            <person name="Kema G.H.J."/>
        </authorList>
    </citation>
    <scope>NUCLEOTIDE SEQUENCE [LARGE SCALE GENOMIC DNA]</scope>
    <source>
        <strain evidence="4">CBS 115943 / IPO323</strain>
    </source>
</reference>
<dbReference type="InParanoid" id="F9XFX3"/>
<keyword evidence="2" id="KW-0732">Signal</keyword>
<dbReference type="Proteomes" id="UP000008062">
    <property type="component" value="Chromosome 7"/>
</dbReference>
<dbReference type="RefSeq" id="XP_003851129.1">
    <property type="nucleotide sequence ID" value="XM_003851081.1"/>
</dbReference>
<gene>
    <name evidence="3" type="ORF">MYCGRDRAFT_105227</name>
</gene>